<name>A0AAD6IS34_DREDA</name>
<accession>A0AAD6IS34</accession>
<organism evidence="1 2">
    <name type="scientific">Drechslerella dactyloides</name>
    <name type="common">Nematode-trapping fungus</name>
    <name type="synonym">Arthrobotrys dactyloides</name>
    <dbReference type="NCBI Taxonomy" id="74499"/>
    <lineage>
        <taxon>Eukaryota</taxon>
        <taxon>Fungi</taxon>
        <taxon>Dikarya</taxon>
        <taxon>Ascomycota</taxon>
        <taxon>Pezizomycotina</taxon>
        <taxon>Orbiliomycetes</taxon>
        <taxon>Orbiliales</taxon>
        <taxon>Orbiliaceae</taxon>
        <taxon>Drechslerella</taxon>
    </lineage>
</organism>
<gene>
    <name evidence="1" type="ORF">Dda_7400</name>
</gene>
<protein>
    <submittedName>
        <fullName evidence="1">Uncharacterized protein</fullName>
    </submittedName>
</protein>
<dbReference type="EMBL" id="JAQGDS010000010">
    <property type="protein sequence ID" value="KAJ6257613.1"/>
    <property type="molecule type" value="Genomic_DNA"/>
</dbReference>
<sequence length="341" mass="35441">MADKPLAVAAKYADRERYFIAAGKGFQFQNIPTANYRLAQTAEGLKTKGTFWQLNPSADSSATTTATTWDVYANYPLFAARYDSPLVSGVDAKTIYWEFEITSLGYAGTPASLAFGFLVKDAGSDAVAARPEKSLRAFDDPAAPPTSASGPSLLWNSTDGAVYANGVKVPTEDGVTFTAGVGDTVGIGITYLFDASVPMVPTRDVHDNPSAKPSKISKAIDRKGNQTTRTADAKDLVPCPTKVFVTVNGEEKPVGGDVARGFLAGLTDVFPVLVVSGPGVGGKVKIGEAVGFAGDGGVADAELAAKGNAANAGFKPSKWSKFFRTTGGGGWFGGGQSASFY</sequence>
<reference evidence="1" key="1">
    <citation type="submission" date="2023-01" db="EMBL/GenBank/DDBJ databases">
        <title>The chitinases involved in constricting ring structure development in the nematode-trapping fungus Drechslerella dactyloides.</title>
        <authorList>
            <person name="Wang R."/>
            <person name="Zhang L."/>
            <person name="Tang P."/>
            <person name="Li S."/>
            <person name="Liang L."/>
        </authorList>
    </citation>
    <scope>NUCLEOTIDE SEQUENCE</scope>
    <source>
        <strain evidence="1">YMF1.00031</strain>
    </source>
</reference>
<proteinExistence type="predicted"/>
<keyword evidence="2" id="KW-1185">Reference proteome</keyword>
<evidence type="ECO:0000313" key="1">
    <source>
        <dbReference type="EMBL" id="KAJ6257613.1"/>
    </source>
</evidence>
<dbReference type="Gene3D" id="2.60.120.920">
    <property type="match status" value="1"/>
</dbReference>
<dbReference type="AlphaFoldDB" id="A0AAD6IS34"/>
<evidence type="ECO:0000313" key="2">
    <source>
        <dbReference type="Proteomes" id="UP001221413"/>
    </source>
</evidence>
<comment type="caution">
    <text evidence="1">The sequence shown here is derived from an EMBL/GenBank/DDBJ whole genome shotgun (WGS) entry which is preliminary data.</text>
</comment>
<dbReference type="Proteomes" id="UP001221413">
    <property type="component" value="Unassembled WGS sequence"/>
</dbReference>
<dbReference type="InterPro" id="IPR043136">
    <property type="entry name" value="B30.2/SPRY_sf"/>
</dbReference>